<evidence type="ECO:0000259" key="1">
    <source>
        <dbReference type="Pfam" id="PF07727"/>
    </source>
</evidence>
<dbReference type="VEuPathDB" id="CryptoDB:Cvel_11958"/>
<gene>
    <name evidence="2" type="ORF">Cvel_11958</name>
</gene>
<proteinExistence type="predicted"/>
<dbReference type="Pfam" id="PF07727">
    <property type="entry name" value="RVT_2"/>
    <property type="match status" value="1"/>
</dbReference>
<accession>A0A0G4I8T7</accession>
<protein>
    <recommendedName>
        <fullName evidence="1">Reverse transcriptase Ty1/copia-type domain-containing protein</fullName>
    </recommendedName>
</protein>
<dbReference type="AlphaFoldDB" id="A0A0G4I8T7"/>
<name>A0A0G4I8T7_9ALVE</name>
<organism evidence="2">
    <name type="scientific">Chromera velia CCMP2878</name>
    <dbReference type="NCBI Taxonomy" id="1169474"/>
    <lineage>
        <taxon>Eukaryota</taxon>
        <taxon>Sar</taxon>
        <taxon>Alveolata</taxon>
        <taxon>Colpodellida</taxon>
        <taxon>Chromeraceae</taxon>
        <taxon>Chromera</taxon>
    </lineage>
</organism>
<sequence>MLETYSSTADPSLARVTFLWAVSCRLQAVKMDVSTAFLQAPIKDAVWLRLPSNLLVEVYPRLYAGVFVCIQKAVYGLKDALKVYISYFKKKVRSLGWTEISESILVRRNRKGKPVALLVMHVDDLFLFSPSVDEDVKGIQGLFDIDKPERMDNGELHLYVGISIRIRPGEMLLDQSSYIQGMSEGVSEKARKPLTEKDLLLPEEKDVDLSLQAEQQKNVGCLGWAVKTQPSLSFLFSHQVLSRSNSRLSRSSVLATEKAL</sequence>
<dbReference type="PhylomeDB" id="A0A0G4I8T7"/>
<dbReference type="EMBL" id="CDMZ01005686">
    <property type="protein sequence ID" value="CEM53433.1"/>
    <property type="molecule type" value="Genomic_DNA"/>
</dbReference>
<feature type="domain" description="Reverse transcriptase Ty1/copia-type" evidence="1">
    <location>
        <begin position="15"/>
        <end position="181"/>
    </location>
</feature>
<evidence type="ECO:0000313" key="2">
    <source>
        <dbReference type="EMBL" id="CEM53433.1"/>
    </source>
</evidence>
<dbReference type="InterPro" id="IPR013103">
    <property type="entry name" value="RVT_2"/>
</dbReference>
<reference evidence="2" key="1">
    <citation type="submission" date="2014-11" db="EMBL/GenBank/DDBJ databases">
        <authorList>
            <person name="Otto D Thomas"/>
            <person name="Naeem Raeece"/>
        </authorList>
    </citation>
    <scope>NUCLEOTIDE SEQUENCE</scope>
</reference>